<dbReference type="AlphaFoldDB" id="A0A848D2Z5"/>
<dbReference type="Gene3D" id="3.40.50.300">
    <property type="entry name" value="P-loop containing nucleotide triphosphate hydrolases"/>
    <property type="match status" value="1"/>
</dbReference>
<dbReference type="Pfam" id="PF00005">
    <property type="entry name" value="ABC_tran"/>
    <property type="match status" value="1"/>
</dbReference>
<name>A0A848D2Z5_ANEAE</name>
<evidence type="ECO:0000256" key="4">
    <source>
        <dbReference type="ARBA" id="ARBA00022840"/>
    </source>
</evidence>
<dbReference type="GO" id="GO:0022857">
    <property type="term" value="F:transmembrane transporter activity"/>
    <property type="evidence" value="ECO:0007669"/>
    <property type="project" value="UniProtKB-ARBA"/>
</dbReference>
<evidence type="ECO:0000256" key="1">
    <source>
        <dbReference type="ARBA" id="ARBA00005417"/>
    </source>
</evidence>
<dbReference type="Proteomes" id="UP000561326">
    <property type="component" value="Unassembled WGS sequence"/>
</dbReference>
<dbReference type="InterPro" id="IPR003439">
    <property type="entry name" value="ABC_transporter-like_ATP-bd"/>
</dbReference>
<evidence type="ECO:0000259" key="5">
    <source>
        <dbReference type="PROSITE" id="PS50893"/>
    </source>
</evidence>
<dbReference type="SMART" id="SM00382">
    <property type="entry name" value="AAA"/>
    <property type="match status" value="1"/>
</dbReference>
<dbReference type="OrthoDB" id="9791546at2"/>
<dbReference type="FunFam" id="3.40.50.300:FF:000032">
    <property type="entry name" value="Export ABC transporter ATP-binding protein"/>
    <property type="match status" value="1"/>
</dbReference>
<keyword evidence="4 6" id="KW-0067">ATP-binding</keyword>
<keyword evidence="3" id="KW-0547">Nucleotide-binding</keyword>
<dbReference type="InterPro" id="IPR017911">
    <property type="entry name" value="MacB-like_ATP-bd"/>
</dbReference>
<reference evidence="6 7" key="1">
    <citation type="submission" date="2020-04" db="EMBL/GenBank/DDBJ databases">
        <authorList>
            <person name="Hitch T.C.A."/>
            <person name="Wylensek D."/>
            <person name="Clavel T."/>
        </authorList>
    </citation>
    <scope>NUCLEOTIDE SEQUENCE [LARGE SCALE GENOMIC DNA]</scope>
    <source>
        <strain evidence="6 7">WB01_D5_05</strain>
    </source>
</reference>
<gene>
    <name evidence="6" type="ORF">HF838_19205</name>
</gene>
<evidence type="ECO:0000313" key="6">
    <source>
        <dbReference type="EMBL" id="NMF00357.1"/>
    </source>
</evidence>
<comment type="similarity">
    <text evidence="1">Belongs to the ABC transporter superfamily.</text>
</comment>
<dbReference type="EMBL" id="JABAGO010000044">
    <property type="protein sequence ID" value="NMF00357.1"/>
    <property type="molecule type" value="Genomic_DNA"/>
</dbReference>
<organism evidence="6 7">
    <name type="scientific">Aneurinibacillus aneurinilyticus</name>
    <name type="common">Bacillus aneurinolyticus</name>
    <dbReference type="NCBI Taxonomy" id="1391"/>
    <lineage>
        <taxon>Bacteria</taxon>
        <taxon>Bacillati</taxon>
        <taxon>Bacillota</taxon>
        <taxon>Bacilli</taxon>
        <taxon>Bacillales</taxon>
        <taxon>Paenibacillaceae</taxon>
        <taxon>Aneurinibacillus group</taxon>
        <taxon>Aneurinibacillus</taxon>
    </lineage>
</organism>
<dbReference type="InterPro" id="IPR003593">
    <property type="entry name" value="AAA+_ATPase"/>
</dbReference>
<dbReference type="PANTHER" id="PTHR42798:SF7">
    <property type="entry name" value="ALPHA-D-RIBOSE 1-METHYLPHOSPHONATE 5-TRIPHOSPHATE SYNTHASE SUBUNIT PHNL"/>
    <property type="match status" value="1"/>
</dbReference>
<dbReference type="PROSITE" id="PS50893">
    <property type="entry name" value="ABC_TRANSPORTER_2"/>
    <property type="match status" value="1"/>
</dbReference>
<dbReference type="InterPro" id="IPR027417">
    <property type="entry name" value="P-loop_NTPase"/>
</dbReference>
<evidence type="ECO:0000256" key="2">
    <source>
        <dbReference type="ARBA" id="ARBA00022448"/>
    </source>
</evidence>
<dbReference type="GO" id="GO:0098796">
    <property type="term" value="C:membrane protein complex"/>
    <property type="evidence" value="ECO:0007669"/>
    <property type="project" value="UniProtKB-ARBA"/>
</dbReference>
<evidence type="ECO:0000313" key="7">
    <source>
        <dbReference type="Proteomes" id="UP000561326"/>
    </source>
</evidence>
<comment type="caution">
    <text evidence="6">The sequence shown here is derived from an EMBL/GenBank/DDBJ whole genome shotgun (WGS) entry which is preliminary data.</text>
</comment>
<sequence length="268" mass="29615">MIIRKEPYTVVRQGKLLQVQDLQKNYGKKNNITKALNGVSFDVLPGEFLGIMGPSGSGKTTLLNCIATIIKPTSGRVLLNDKNISAFDSKDLAEYRGSRIGYLFQDFELLDNLTGQENILLPLSIQGVDFAKARAKLDELASFLEITDILNKFPSQMSGGQKQRVAAARCLISDPDIVLADEPTGALDTRSARTLMNKLEGINRCSGRTILMVSHDPNAASFCSRILFIQDGVIFHELRRKHDESREKFYERILQLLAQLGGGSANVL</sequence>
<dbReference type="GO" id="GO:0005524">
    <property type="term" value="F:ATP binding"/>
    <property type="evidence" value="ECO:0007669"/>
    <property type="project" value="UniProtKB-KW"/>
</dbReference>
<proteinExistence type="inferred from homology"/>
<accession>A0A848D2Z5</accession>
<keyword evidence="2" id="KW-0813">Transport</keyword>
<dbReference type="CDD" id="cd03255">
    <property type="entry name" value="ABC_MJ0796_LolCDE_FtsE"/>
    <property type="match status" value="1"/>
</dbReference>
<dbReference type="GO" id="GO:0016887">
    <property type="term" value="F:ATP hydrolysis activity"/>
    <property type="evidence" value="ECO:0007669"/>
    <property type="project" value="InterPro"/>
</dbReference>
<dbReference type="PANTHER" id="PTHR42798">
    <property type="entry name" value="LIPOPROTEIN-RELEASING SYSTEM ATP-BINDING PROTEIN LOLD"/>
    <property type="match status" value="1"/>
</dbReference>
<feature type="domain" description="ABC transporter" evidence="5">
    <location>
        <begin position="17"/>
        <end position="256"/>
    </location>
</feature>
<protein>
    <submittedName>
        <fullName evidence="6">ABC transporter ATP-binding protein</fullName>
    </submittedName>
</protein>
<evidence type="ECO:0000256" key="3">
    <source>
        <dbReference type="ARBA" id="ARBA00022741"/>
    </source>
</evidence>
<dbReference type="SUPFAM" id="SSF52540">
    <property type="entry name" value="P-loop containing nucleoside triphosphate hydrolases"/>
    <property type="match status" value="1"/>
</dbReference>